<dbReference type="InterPro" id="IPR015943">
    <property type="entry name" value="WD40/YVTN_repeat-like_dom_sf"/>
</dbReference>
<keyword evidence="2" id="KW-1185">Reference proteome</keyword>
<reference evidence="1 2" key="1">
    <citation type="submission" date="2013-02" db="EMBL/GenBank/DDBJ databases">
        <title>The Genome Sequence of Acinetobacter sp. ANC 4105.</title>
        <authorList>
            <consortium name="The Broad Institute Genome Sequencing Platform"/>
            <consortium name="The Broad Institute Genome Sequencing Center for Infectious Disease"/>
            <person name="Cerqueira G."/>
            <person name="Feldgarden M."/>
            <person name="Courvalin P."/>
            <person name="Perichon B."/>
            <person name="Grillot-Courvalin C."/>
            <person name="Clermont D."/>
            <person name="Rocha E."/>
            <person name="Yoon E.-J."/>
            <person name="Nemec A."/>
            <person name="Walker B."/>
            <person name="Young S.K."/>
            <person name="Zeng Q."/>
            <person name="Gargeya S."/>
            <person name="Fitzgerald M."/>
            <person name="Haas B."/>
            <person name="Abouelleil A."/>
            <person name="Alvarado L."/>
            <person name="Arachchi H.M."/>
            <person name="Berlin A.M."/>
            <person name="Chapman S.B."/>
            <person name="Dewar J."/>
            <person name="Goldberg J."/>
            <person name="Griggs A."/>
            <person name="Gujja S."/>
            <person name="Hansen M."/>
            <person name="Howarth C."/>
            <person name="Imamovic A."/>
            <person name="Larimer J."/>
            <person name="McCowan C."/>
            <person name="Murphy C."/>
            <person name="Neiman D."/>
            <person name="Pearson M."/>
            <person name="Priest M."/>
            <person name="Roberts A."/>
            <person name="Saif S."/>
            <person name="Shea T."/>
            <person name="Sisk P."/>
            <person name="Sykes S."/>
            <person name="Wortman J."/>
            <person name="Nusbaum C."/>
            <person name="Birren B."/>
        </authorList>
    </citation>
    <scope>NUCLEOTIDE SEQUENCE [LARGE SCALE GENOMIC DNA]</scope>
    <source>
        <strain evidence="1 2">ANC 4105</strain>
    </source>
</reference>
<dbReference type="HOGENOM" id="CLU_067991_0_0_6"/>
<comment type="caution">
    <text evidence="1">The sequence shown here is derived from an EMBL/GenBank/DDBJ whole genome shotgun (WGS) entry which is preliminary data.</text>
</comment>
<name>N9L9V1_9GAMM</name>
<dbReference type="Gene3D" id="2.130.10.10">
    <property type="entry name" value="YVTN repeat-like/Quinoprotein amine dehydrogenase"/>
    <property type="match status" value="1"/>
</dbReference>
<dbReference type="InterPro" id="IPR036322">
    <property type="entry name" value="WD40_repeat_dom_sf"/>
</dbReference>
<dbReference type="AlphaFoldDB" id="N9L9V1"/>
<dbReference type="PATRIC" id="fig|1217703.3.peg.2902"/>
<dbReference type="EMBL" id="APRL01000013">
    <property type="protein sequence ID" value="ENW93048.1"/>
    <property type="molecule type" value="Genomic_DNA"/>
</dbReference>
<evidence type="ECO:0000313" key="2">
    <source>
        <dbReference type="Proteomes" id="UP000013261"/>
    </source>
</evidence>
<evidence type="ECO:0000313" key="1">
    <source>
        <dbReference type="EMBL" id="ENW93048.1"/>
    </source>
</evidence>
<dbReference type="Proteomes" id="UP000013261">
    <property type="component" value="Unassembled WGS sequence"/>
</dbReference>
<sequence length="383" mass="44005">MEKTPVTFNSGCAISKDNFYVSAAIDDLESWDAFSRIFIYRYGNETNWSSHDLDGWKVVSVAYQIMMNERSLVSLDKDGNVEVFQPIEEIFQQINPLKKEQYIYGQFNKLRTVRQELYACGDGGQVYLNAGDSWNNIGFNLEEQPLEVKQGDIFSLDSNFSFERNLYDINGFAHDKLYVCGTKGGDGFIAFFNGNNWREVNRITPSALYSITLCPDGKSILISGQYGTLLKGNIDDGFKNLKNISINSTFYNAAFYQESIYIASEQGLYEYKDSEYSIVPELSDIQGIICVEEKDGILWVLSYKQLIRFDGKTWDRINHPDNDEIQYSQLKCRVGDICPRSGDWWSPAINMEKRHFDQGETMPEIPNNPWGETIWYLDIEANK</sequence>
<accession>N9L9V1</accession>
<dbReference type="eggNOG" id="ENOG5033BF8">
    <property type="taxonomic scope" value="Bacteria"/>
</dbReference>
<proteinExistence type="predicted"/>
<dbReference type="OrthoDB" id="6862936at2"/>
<dbReference type="SUPFAM" id="SSF50978">
    <property type="entry name" value="WD40 repeat-like"/>
    <property type="match status" value="1"/>
</dbReference>
<organism evidence="1 2">
    <name type="scientific">Acinetobacter dispersus</name>
    <dbReference type="NCBI Taxonomy" id="70348"/>
    <lineage>
        <taxon>Bacteria</taxon>
        <taxon>Pseudomonadati</taxon>
        <taxon>Pseudomonadota</taxon>
        <taxon>Gammaproteobacteria</taxon>
        <taxon>Moraxellales</taxon>
        <taxon>Moraxellaceae</taxon>
        <taxon>Acinetobacter</taxon>
    </lineage>
</organism>
<dbReference type="RefSeq" id="WP_005190846.1">
    <property type="nucleotide sequence ID" value="NZ_KB850050.1"/>
</dbReference>
<gene>
    <name evidence="1" type="ORF">F904_02991</name>
</gene>
<protein>
    <submittedName>
        <fullName evidence="1">Uncharacterized protein</fullName>
    </submittedName>
</protein>